<accession>A0A160P763</accession>
<dbReference type="KEGG" id="slau:SLA_5774"/>
<keyword evidence="3" id="KW-1185">Reference proteome</keyword>
<keyword evidence="2" id="KW-0418">Kinase</keyword>
<gene>
    <name evidence="2" type="ORF">SLA_5774</name>
</gene>
<dbReference type="EMBL" id="AP017424">
    <property type="protein sequence ID" value="BAU86643.1"/>
    <property type="molecule type" value="Genomic_DNA"/>
</dbReference>
<name>A0A160P763_STRLU</name>
<proteinExistence type="predicted"/>
<evidence type="ECO:0000313" key="2">
    <source>
        <dbReference type="EMBL" id="BAU86643.1"/>
    </source>
</evidence>
<protein>
    <submittedName>
        <fullName evidence="2">Sensor histidine kinase</fullName>
    </submittedName>
</protein>
<feature type="region of interest" description="Disordered" evidence="1">
    <location>
        <begin position="62"/>
        <end position="104"/>
    </location>
</feature>
<dbReference type="GO" id="GO:0016301">
    <property type="term" value="F:kinase activity"/>
    <property type="evidence" value="ECO:0007669"/>
    <property type="project" value="UniProtKB-KW"/>
</dbReference>
<dbReference type="Proteomes" id="UP000217676">
    <property type="component" value="Chromosome"/>
</dbReference>
<organism evidence="2 3">
    <name type="scientific">Streptomyces laurentii</name>
    <dbReference type="NCBI Taxonomy" id="39478"/>
    <lineage>
        <taxon>Bacteria</taxon>
        <taxon>Bacillati</taxon>
        <taxon>Actinomycetota</taxon>
        <taxon>Actinomycetes</taxon>
        <taxon>Kitasatosporales</taxon>
        <taxon>Streptomycetaceae</taxon>
        <taxon>Streptomyces</taxon>
    </lineage>
</organism>
<keyword evidence="2" id="KW-0808">Transferase</keyword>
<reference evidence="2 3" key="1">
    <citation type="journal article" date="2016" name="Genome Announc.">
        <title>Complete Genome Sequence of Thiostrepton-Producing Streptomyces laurentii ATCC 31255.</title>
        <authorList>
            <person name="Doi K."/>
            <person name="Fujino Y."/>
            <person name="Nagayoshi Y."/>
            <person name="Ohshima T."/>
            <person name="Ogata S."/>
        </authorList>
    </citation>
    <scope>NUCLEOTIDE SEQUENCE [LARGE SCALE GENOMIC DNA]</scope>
    <source>
        <strain evidence="2 3">ATCC 31255</strain>
    </source>
</reference>
<sequence length="104" mass="10639">MVTDDNAASARAGAREPSKIQKKGPKGCPVIPGGRATTATAPRRVVGTSAYIQYADALATDDNAASARAGAREPSKIQKKGPGAWLRASRAAPPGDRPRTGSGR</sequence>
<evidence type="ECO:0000256" key="1">
    <source>
        <dbReference type="SAM" id="MobiDB-lite"/>
    </source>
</evidence>
<feature type="region of interest" description="Disordered" evidence="1">
    <location>
        <begin position="1"/>
        <end position="36"/>
    </location>
</feature>
<evidence type="ECO:0000313" key="3">
    <source>
        <dbReference type="Proteomes" id="UP000217676"/>
    </source>
</evidence>
<dbReference type="AlphaFoldDB" id="A0A160P763"/>